<evidence type="ECO:0000259" key="4">
    <source>
        <dbReference type="Pfam" id="PF00171"/>
    </source>
</evidence>
<accession>A0ABS4T6S8</accession>
<evidence type="ECO:0000313" key="6">
    <source>
        <dbReference type="Proteomes" id="UP001519332"/>
    </source>
</evidence>
<feature type="active site" evidence="2">
    <location>
        <position position="247"/>
    </location>
</feature>
<comment type="similarity">
    <text evidence="3">Belongs to the aldehyde dehydrogenase family.</text>
</comment>
<protein>
    <submittedName>
        <fullName evidence="5">Succinate-semialdehyde dehydrogenase/glutarate-semialdehyde dehydrogenase</fullName>
        <ecNumber evidence="5">1.2.1.16</ecNumber>
        <ecNumber evidence="5">1.2.1.20</ecNumber>
        <ecNumber evidence="5">1.2.1.79</ecNumber>
    </submittedName>
</protein>
<dbReference type="PANTHER" id="PTHR43353">
    <property type="entry name" value="SUCCINATE-SEMIALDEHYDE DEHYDROGENASE, MITOCHONDRIAL"/>
    <property type="match status" value="1"/>
</dbReference>
<reference evidence="5 6" key="1">
    <citation type="submission" date="2021-03" db="EMBL/GenBank/DDBJ databases">
        <title>Sequencing the genomes of 1000 actinobacteria strains.</title>
        <authorList>
            <person name="Klenk H.-P."/>
        </authorList>
    </citation>
    <scope>NUCLEOTIDE SEQUENCE [LARGE SCALE GENOMIC DNA]</scope>
    <source>
        <strain evidence="5 6">DSM 46670</strain>
    </source>
</reference>
<dbReference type="Pfam" id="PF00171">
    <property type="entry name" value="Aldedh"/>
    <property type="match status" value="1"/>
</dbReference>
<evidence type="ECO:0000256" key="3">
    <source>
        <dbReference type="RuleBase" id="RU003345"/>
    </source>
</evidence>
<proteinExistence type="inferred from homology"/>
<dbReference type="Gene3D" id="3.40.605.10">
    <property type="entry name" value="Aldehyde Dehydrogenase, Chain A, domain 1"/>
    <property type="match status" value="1"/>
</dbReference>
<dbReference type="PROSITE" id="PS00687">
    <property type="entry name" value="ALDEHYDE_DEHYDR_GLU"/>
    <property type="match status" value="1"/>
</dbReference>
<name>A0ABS4T6S8_9PSEU</name>
<evidence type="ECO:0000256" key="1">
    <source>
        <dbReference type="ARBA" id="ARBA00023002"/>
    </source>
</evidence>
<dbReference type="InterPro" id="IPR016161">
    <property type="entry name" value="Ald_DH/histidinol_DH"/>
</dbReference>
<dbReference type="InterPro" id="IPR015590">
    <property type="entry name" value="Aldehyde_DH_dom"/>
</dbReference>
<dbReference type="InterPro" id="IPR016163">
    <property type="entry name" value="Ald_DH_C"/>
</dbReference>
<gene>
    <name evidence="5" type="ORF">JOF56_000504</name>
</gene>
<keyword evidence="6" id="KW-1185">Reference proteome</keyword>
<dbReference type="EC" id="1.2.1.20" evidence="5"/>
<dbReference type="InterPro" id="IPR029510">
    <property type="entry name" value="Ald_DH_CS_GLU"/>
</dbReference>
<dbReference type="GO" id="GO:0036243">
    <property type="term" value="F:succinate-semialdehyde dehydrogenase (NADP+) activity"/>
    <property type="evidence" value="ECO:0007669"/>
    <property type="project" value="UniProtKB-EC"/>
</dbReference>
<organism evidence="5 6">
    <name type="scientific">Kibdelosporangium banguiense</name>
    <dbReference type="NCBI Taxonomy" id="1365924"/>
    <lineage>
        <taxon>Bacteria</taxon>
        <taxon>Bacillati</taxon>
        <taxon>Actinomycetota</taxon>
        <taxon>Actinomycetes</taxon>
        <taxon>Pseudonocardiales</taxon>
        <taxon>Pseudonocardiaceae</taxon>
        <taxon>Kibdelosporangium</taxon>
    </lineage>
</organism>
<sequence>MKTDLFINGQWMAGSQGTFPVIDPSTAEPIISVARAGLDDLDHAIGAAHAAWPSWAATSPRQRSEVLRRAFEAMIARREEIAALIHQEMGKSLADATAEVTYAAEFFRWFAEEAVRIDGELRTAPGGTNRILTFRKPVGVALLLTPWNFPAAMATRKIGPALAAGCTVVLKPAEDTPLTALLLADLLAEAGLPEGVLNVLTTDQPAAFVEKALSDSRIRKLSFTGSTRVGQLLLAQAANHVVNCSMELGGNAPFLVLDDADLDAAVEGALVAKMRNHGQACTAANRFLVQESVAEEFTSKLVSAMAALPSAPLVNERALVNLGSKVDFSGGRVLLGGKRTTSPGFHYPPTVVTDVPRDSVLAREEIFGPVAPIITVRDDEDAIAVANATDMGLVGYIYTADLARGLRLAERLEAGMVGLNRGLVSDPAAPFGGVKQSGLGREGGYEGITEYLETTYVATSW</sequence>
<dbReference type="PANTHER" id="PTHR43353:SF5">
    <property type="entry name" value="SUCCINATE-SEMIALDEHYDE DEHYDROGENASE, MITOCHONDRIAL"/>
    <property type="match status" value="1"/>
</dbReference>
<dbReference type="CDD" id="cd07103">
    <property type="entry name" value="ALDH_F5_SSADH_GabD"/>
    <property type="match status" value="1"/>
</dbReference>
<comment type="caution">
    <text evidence="5">The sequence shown here is derived from an EMBL/GenBank/DDBJ whole genome shotgun (WGS) entry which is preliminary data.</text>
</comment>
<dbReference type="GO" id="GO:0102810">
    <property type="term" value="F:glutarate-semialdehyde dehydrogenase (NADP+) activity"/>
    <property type="evidence" value="ECO:0007669"/>
    <property type="project" value="UniProtKB-EC"/>
</dbReference>
<dbReference type="EC" id="1.2.1.79" evidence="5"/>
<dbReference type="SUPFAM" id="SSF53720">
    <property type="entry name" value="ALDH-like"/>
    <property type="match status" value="1"/>
</dbReference>
<dbReference type="Proteomes" id="UP001519332">
    <property type="component" value="Unassembled WGS sequence"/>
</dbReference>
<feature type="domain" description="Aldehyde dehydrogenase" evidence="4">
    <location>
        <begin position="11"/>
        <end position="457"/>
    </location>
</feature>
<dbReference type="InterPro" id="IPR050740">
    <property type="entry name" value="Aldehyde_DH_Superfamily"/>
</dbReference>
<evidence type="ECO:0000256" key="2">
    <source>
        <dbReference type="PROSITE-ProRule" id="PRU10007"/>
    </source>
</evidence>
<dbReference type="InterPro" id="IPR016162">
    <property type="entry name" value="Ald_DH_N"/>
</dbReference>
<dbReference type="EMBL" id="JAGINW010000001">
    <property type="protein sequence ID" value="MBP2320119.1"/>
    <property type="molecule type" value="Genomic_DNA"/>
</dbReference>
<keyword evidence="1 3" id="KW-0560">Oxidoreductase</keyword>
<dbReference type="Gene3D" id="3.40.309.10">
    <property type="entry name" value="Aldehyde Dehydrogenase, Chain A, domain 2"/>
    <property type="match status" value="1"/>
</dbReference>
<dbReference type="EC" id="1.2.1.16" evidence="5"/>
<evidence type="ECO:0000313" key="5">
    <source>
        <dbReference type="EMBL" id="MBP2320119.1"/>
    </source>
</evidence>